<evidence type="ECO:0000313" key="2">
    <source>
        <dbReference type="EMBL" id="AWP01581.1"/>
    </source>
</evidence>
<feature type="compositionally biased region" description="Polar residues" evidence="1">
    <location>
        <begin position="1"/>
        <end position="10"/>
    </location>
</feature>
<feature type="region of interest" description="Disordered" evidence="1">
    <location>
        <begin position="61"/>
        <end position="80"/>
    </location>
</feature>
<reference evidence="2 3" key="1">
    <citation type="submission" date="2017-12" db="EMBL/GenBank/DDBJ databases">
        <title>Integrating genomic resources of turbot (Scophthalmus maximus) in depth evaluation of genetic and physical mapping variation across individuals.</title>
        <authorList>
            <person name="Martinez P."/>
        </authorList>
    </citation>
    <scope>NUCLEOTIDE SEQUENCE [LARGE SCALE GENOMIC DNA]</scope>
</reference>
<feature type="compositionally biased region" description="Basic and acidic residues" evidence="1">
    <location>
        <begin position="69"/>
        <end position="80"/>
    </location>
</feature>
<dbReference type="AlphaFoldDB" id="A0A2U9BC82"/>
<protein>
    <submittedName>
        <fullName evidence="2">Putative cyclin N-terminal domain-containing protein 1-like</fullName>
    </submittedName>
</protein>
<sequence>MMSFSSKQTGQQEEEDRQKERQPIEESGEAAASEQPGPTLSQGHIQIRTIIHSHIHTYGQFRVSNDPENPERTHADTGRTCKLHTERPWLNRDSNPEPSCCEAKQHFDQPLPCRPPAQL</sequence>
<dbReference type="Proteomes" id="UP000246464">
    <property type="component" value="Chromosome 5"/>
</dbReference>
<organism evidence="2 3">
    <name type="scientific">Scophthalmus maximus</name>
    <name type="common">Turbot</name>
    <name type="synonym">Psetta maxima</name>
    <dbReference type="NCBI Taxonomy" id="52904"/>
    <lineage>
        <taxon>Eukaryota</taxon>
        <taxon>Metazoa</taxon>
        <taxon>Chordata</taxon>
        <taxon>Craniata</taxon>
        <taxon>Vertebrata</taxon>
        <taxon>Euteleostomi</taxon>
        <taxon>Actinopterygii</taxon>
        <taxon>Neopterygii</taxon>
        <taxon>Teleostei</taxon>
        <taxon>Neoteleostei</taxon>
        <taxon>Acanthomorphata</taxon>
        <taxon>Carangaria</taxon>
        <taxon>Pleuronectiformes</taxon>
        <taxon>Pleuronectoidei</taxon>
        <taxon>Scophthalmidae</taxon>
        <taxon>Scophthalmus</taxon>
    </lineage>
</organism>
<evidence type="ECO:0000313" key="3">
    <source>
        <dbReference type="Proteomes" id="UP000246464"/>
    </source>
</evidence>
<evidence type="ECO:0000256" key="1">
    <source>
        <dbReference type="SAM" id="MobiDB-lite"/>
    </source>
</evidence>
<proteinExistence type="predicted"/>
<name>A0A2U9BC82_SCOMX</name>
<gene>
    <name evidence="2" type="ORF">SMAX5B_012341</name>
</gene>
<keyword evidence="3" id="KW-1185">Reference proteome</keyword>
<accession>A0A2U9BC82</accession>
<feature type="region of interest" description="Disordered" evidence="1">
    <location>
        <begin position="1"/>
        <end position="47"/>
    </location>
</feature>
<dbReference type="EMBL" id="CP026247">
    <property type="protein sequence ID" value="AWP01581.1"/>
    <property type="molecule type" value="Genomic_DNA"/>
</dbReference>
<feature type="region of interest" description="Disordered" evidence="1">
    <location>
        <begin position="87"/>
        <end position="119"/>
    </location>
</feature>